<reference evidence="1 2" key="1">
    <citation type="journal article" date="2011" name="J. Bacteriol.">
        <title>Complete genome sequence of Burkholderia gladioli BSR3.</title>
        <authorList>
            <person name="Seo Y.S."/>
            <person name="Lim J."/>
            <person name="Choi B.S."/>
            <person name="Kim H."/>
            <person name="Goo E."/>
            <person name="Lee B."/>
            <person name="Lim J.S."/>
            <person name="Choi I.Y."/>
            <person name="Moon J.S."/>
            <person name="Kim J."/>
            <person name="Hwang I."/>
        </authorList>
    </citation>
    <scope>NUCLEOTIDE SEQUENCE [LARGE SCALE GENOMIC DNA]</scope>
    <source>
        <strain evidence="1 2">BSR3</strain>
    </source>
</reference>
<dbReference type="KEGG" id="bgd:bgla_1g14300"/>
<organism evidence="1 2">
    <name type="scientific">Burkholderia gladioli (strain BSR3)</name>
    <dbReference type="NCBI Taxonomy" id="999541"/>
    <lineage>
        <taxon>Bacteria</taxon>
        <taxon>Pseudomonadati</taxon>
        <taxon>Pseudomonadota</taxon>
        <taxon>Betaproteobacteria</taxon>
        <taxon>Burkholderiales</taxon>
        <taxon>Burkholderiaceae</taxon>
        <taxon>Burkholderia</taxon>
    </lineage>
</organism>
<dbReference type="RefSeq" id="WP_013697447.1">
    <property type="nucleotide sequence ID" value="NC_015381.1"/>
</dbReference>
<dbReference type="AlphaFoldDB" id="F2LB33"/>
<evidence type="ECO:0000313" key="1">
    <source>
        <dbReference type="EMBL" id="AEA60102.1"/>
    </source>
</evidence>
<dbReference type="Proteomes" id="UP000008316">
    <property type="component" value="Chromosome 1"/>
</dbReference>
<sequence>MPSTEKAWEHELESLHRRLAASATKAFVFRRNGTNFGHENEVLFASGARLVARSRTQATSNFPATNANANANANGTVLQKQIPVYVFEVDLF</sequence>
<keyword evidence="2" id="KW-1185">Reference proteome</keyword>
<dbReference type="EMBL" id="CP002599">
    <property type="protein sequence ID" value="AEA60102.1"/>
    <property type="molecule type" value="Genomic_DNA"/>
</dbReference>
<accession>F2LB33</accession>
<proteinExistence type="predicted"/>
<dbReference type="eggNOG" id="ENOG5032PD8">
    <property type="taxonomic scope" value="Bacteria"/>
</dbReference>
<protein>
    <submittedName>
        <fullName evidence="1">Uncharacterized protein</fullName>
    </submittedName>
</protein>
<evidence type="ECO:0000313" key="2">
    <source>
        <dbReference type="Proteomes" id="UP000008316"/>
    </source>
</evidence>
<name>F2LB33_BURGS</name>
<gene>
    <name evidence="1" type="ordered locus">bgla_1g14300</name>
</gene>
<dbReference type="HOGENOM" id="CLU_2407589_0_0_4"/>